<dbReference type="OrthoDB" id="125363at2759"/>
<dbReference type="Gene3D" id="1.10.506.10">
    <property type="entry name" value="GTPase Activation - p120gap, domain 1"/>
    <property type="match status" value="2"/>
</dbReference>
<dbReference type="SMART" id="SM00423">
    <property type="entry name" value="PSI"/>
    <property type="match status" value="3"/>
</dbReference>
<accession>A0A7I4YL92</accession>
<dbReference type="OMA" id="NFSYCTE"/>
<proteinExistence type="inferred from homology"/>
<dbReference type="InterPro" id="IPR031148">
    <property type="entry name" value="Plexin"/>
</dbReference>
<evidence type="ECO:0000256" key="12">
    <source>
        <dbReference type="PROSITE-ProRule" id="PRU00352"/>
    </source>
</evidence>
<dbReference type="Pfam" id="PF01437">
    <property type="entry name" value="PSI"/>
    <property type="match status" value="1"/>
</dbReference>
<dbReference type="GO" id="GO:0008360">
    <property type="term" value="P:regulation of cell shape"/>
    <property type="evidence" value="ECO:0007669"/>
    <property type="project" value="TreeGrafter"/>
</dbReference>
<feature type="signal peptide" evidence="14">
    <location>
        <begin position="1"/>
        <end position="24"/>
    </location>
</feature>
<keyword evidence="5 14" id="KW-0732">Signal</keyword>
<dbReference type="InterPro" id="IPR036352">
    <property type="entry name" value="Semap_dom_sf"/>
</dbReference>
<evidence type="ECO:0000256" key="2">
    <source>
        <dbReference type="ARBA" id="ARBA00010297"/>
    </source>
</evidence>
<evidence type="ECO:0000256" key="8">
    <source>
        <dbReference type="ARBA" id="ARBA00022989"/>
    </source>
</evidence>
<dbReference type="PROSITE" id="PS51004">
    <property type="entry name" value="SEMA"/>
    <property type="match status" value="1"/>
</dbReference>
<feature type="transmembrane region" description="Helical" evidence="13">
    <location>
        <begin position="1146"/>
        <end position="1168"/>
    </location>
</feature>
<dbReference type="GO" id="GO:0005886">
    <property type="term" value="C:plasma membrane"/>
    <property type="evidence" value="ECO:0007669"/>
    <property type="project" value="UniProtKB-SubCell"/>
</dbReference>
<keyword evidence="6" id="KW-0677">Repeat</keyword>
<dbReference type="WBParaSite" id="HCON_00104770-00001">
    <property type="protein sequence ID" value="HCON_00104770-00001"/>
    <property type="gene ID" value="HCON_00104770"/>
</dbReference>
<dbReference type="Gene3D" id="3.10.20.90">
    <property type="entry name" value="Phosphatidylinositol 3-kinase Catalytic Subunit, Chain A, domain 1"/>
    <property type="match status" value="1"/>
</dbReference>
<dbReference type="GO" id="GO:0050772">
    <property type="term" value="P:positive regulation of axonogenesis"/>
    <property type="evidence" value="ECO:0007669"/>
    <property type="project" value="TreeGrafter"/>
</dbReference>
<dbReference type="SUPFAM" id="SSF103575">
    <property type="entry name" value="Plexin repeat"/>
    <property type="match status" value="1"/>
</dbReference>
<dbReference type="Pfam" id="PF18020">
    <property type="entry name" value="TIG_2"/>
    <property type="match status" value="1"/>
</dbReference>
<dbReference type="InterPro" id="IPR041362">
    <property type="entry name" value="TIG2_plexin"/>
</dbReference>
<protein>
    <submittedName>
        <fullName evidence="17">Sema domain-containing protein</fullName>
    </submittedName>
</protein>
<feature type="domain" description="Sema" evidence="15">
    <location>
        <begin position="3"/>
        <end position="442"/>
    </location>
</feature>
<dbReference type="Gene3D" id="2.130.10.10">
    <property type="entry name" value="YVTN repeat-like/Quinoprotein amine dehydrogenase"/>
    <property type="match status" value="1"/>
</dbReference>
<dbReference type="SUPFAM" id="SSF48350">
    <property type="entry name" value="GTPase activation domain, GAP"/>
    <property type="match status" value="1"/>
</dbReference>
<dbReference type="Pfam" id="PF01833">
    <property type="entry name" value="TIG"/>
    <property type="match status" value="2"/>
</dbReference>
<evidence type="ECO:0000256" key="10">
    <source>
        <dbReference type="ARBA" id="ARBA00023157"/>
    </source>
</evidence>
<dbReference type="InterPro" id="IPR046800">
    <property type="entry name" value="Plexin_RBD"/>
</dbReference>
<dbReference type="Gene3D" id="2.60.40.10">
    <property type="entry name" value="Immunoglobulins"/>
    <property type="match status" value="4"/>
</dbReference>
<evidence type="ECO:0000256" key="4">
    <source>
        <dbReference type="ARBA" id="ARBA00022692"/>
    </source>
</evidence>
<dbReference type="InterPro" id="IPR002909">
    <property type="entry name" value="IPT_dom"/>
</dbReference>
<evidence type="ECO:0000256" key="7">
    <source>
        <dbReference type="ARBA" id="ARBA00022902"/>
    </source>
</evidence>
<evidence type="ECO:0000256" key="6">
    <source>
        <dbReference type="ARBA" id="ARBA00022737"/>
    </source>
</evidence>
<dbReference type="GO" id="GO:0030334">
    <property type="term" value="P:regulation of cell migration"/>
    <property type="evidence" value="ECO:0007669"/>
    <property type="project" value="TreeGrafter"/>
</dbReference>
<evidence type="ECO:0000256" key="5">
    <source>
        <dbReference type="ARBA" id="ARBA00022729"/>
    </source>
</evidence>
<dbReference type="PANTHER" id="PTHR22625">
    <property type="entry name" value="PLEXIN"/>
    <property type="match status" value="1"/>
</dbReference>
<comment type="caution">
    <text evidence="12">Lacks conserved residue(s) required for the propagation of feature annotation.</text>
</comment>
<dbReference type="PANTHER" id="PTHR22625:SF44">
    <property type="entry name" value="PLEXIN-B"/>
    <property type="match status" value="1"/>
</dbReference>
<dbReference type="Pfam" id="PF08337">
    <property type="entry name" value="Plexin_cytopl"/>
    <property type="match status" value="1"/>
</dbReference>
<dbReference type="InterPro" id="IPR014756">
    <property type="entry name" value="Ig_E-set"/>
</dbReference>
<dbReference type="Pfam" id="PF20170">
    <property type="entry name" value="Plexin_RBD"/>
    <property type="match status" value="1"/>
</dbReference>
<dbReference type="SMART" id="SM00429">
    <property type="entry name" value="IPT"/>
    <property type="match status" value="3"/>
</dbReference>
<keyword evidence="8 13" id="KW-1133">Transmembrane helix</keyword>
<reference evidence="17" key="1">
    <citation type="submission" date="2020-12" db="UniProtKB">
        <authorList>
            <consortium name="WormBaseParasite"/>
        </authorList>
    </citation>
    <scope>IDENTIFICATION</scope>
    <source>
        <strain evidence="17">MHco3</strain>
    </source>
</reference>
<dbReference type="SUPFAM" id="SSF81296">
    <property type="entry name" value="E set domains"/>
    <property type="match status" value="3"/>
</dbReference>
<keyword evidence="9 13" id="KW-0472">Membrane</keyword>
<evidence type="ECO:0000256" key="11">
    <source>
        <dbReference type="ARBA" id="ARBA00023180"/>
    </source>
</evidence>
<keyword evidence="11" id="KW-0325">Glycoprotein</keyword>
<comment type="subcellular location">
    <subcellularLocation>
        <location evidence="1">Cell membrane</location>
        <topology evidence="1">Single-pass type I membrane protein</topology>
    </subcellularLocation>
</comment>
<keyword evidence="7" id="KW-0524">Neurogenesis</keyword>
<name>A0A7I4YL92_HAECO</name>
<keyword evidence="3" id="KW-1003">Cell membrane</keyword>
<keyword evidence="16" id="KW-1185">Reference proteome</keyword>
<evidence type="ECO:0000256" key="13">
    <source>
        <dbReference type="SAM" id="Phobius"/>
    </source>
</evidence>
<dbReference type="GO" id="GO:0008045">
    <property type="term" value="P:motor neuron axon guidance"/>
    <property type="evidence" value="ECO:0007669"/>
    <property type="project" value="TreeGrafter"/>
</dbReference>
<keyword evidence="4 13" id="KW-0812">Transmembrane</keyword>
<dbReference type="GO" id="GO:0002116">
    <property type="term" value="C:semaphorin receptor complex"/>
    <property type="evidence" value="ECO:0007669"/>
    <property type="project" value="TreeGrafter"/>
</dbReference>
<dbReference type="SUPFAM" id="SSF101912">
    <property type="entry name" value="Sema domain"/>
    <property type="match status" value="1"/>
</dbReference>
<evidence type="ECO:0000256" key="9">
    <source>
        <dbReference type="ARBA" id="ARBA00023136"/>
    </source>
</evidence>
<dbReference type="SMART" id="SM00630">
    <property type="entry name" value="Sema"/>
    <property type="match status" value="1"/>
</dbReference>
<comment type="similarity">
    <text evidence="2">Belongs to the plexin family.</text>
</comment>
<dbReference type="InterPro" id="IPR013783">
    <property type="entry name" value="Ig-like_fold"/>
</dbReference>
<dbReference type="GO" id="GO:0097374">
    <property type="term" value="P:sensory neuron axon guidance"/>
    <property type="evidence" value="ECO:0007669"/>
    <property type="project" value="TreeGrafter"/>
</dbReference>
<evidence type="ECO:0000259" key="15">
    <source>
        <dbReference type="PROSITE" id="PS51004"/>
    </source>
</evidence>
<dbReference type="Proteomes" id="UP000025227">
    <property type="component" value="Unplaced"/>
</dbReference>
<dbReference type="InterPro" id="IPR016201">
    <property type="entry name" value="PSI"/>
</dbReference>
<dbReference type="GO" id="GO:0007162">
    <property type="term" value="P:negative regulation of cell adhesion"/>
    <property type="evidence" value="ECO:0007669"/>
    <property type="project" value="TreeGrafter"/>
</dbReference>
<evidence type="ECO:0000313" key="16">
    <source>
        <dbReference type="Proteomes" id="UP000025227"/>
    </source>
</evidence>
<dbReference type="InterPro" id="IPR001627">
    <property type="entry name" value="Semap_dom"/>
</dbReference>
<evidence type="ECO:0000256" key="14">
    <source>
        <dbReference type="SAM" id="SignalP"/>
    </source>
</evidence>
<dbReference type="InterPro" id="IPR013548">
    <property type="entry name" value="Plexin_cytoplasmic_RasGAP_dom"/>
</dbReference>
<dbReference type="GO" id="GO:0017154">
    <property type="term" value="F:semaphorin receptor activity"/>
    <property type="evidence" value="ECO:0007669"/>
    <property type="project" value="InterPro"/>
</dbReference>
<sequence>MRRLLVRLLLISCCLLSDVQFISAQHFYYSKTAINNVIIEDGKVYIGAVNELAVLSDDELLPLYSVSTGPVRDSPLCSVDGSSCLKDAVLRDTDNYNKVLQVLPNAVLHCGSVRQGACSFYSLQNLSLTSSGDVPVAAISPTASCVSLRLSPLLLAIAVSHSGDSPYREPFPAVALRELPGLSVVNAGSLEGEAAVFLRAELRSSFPVRYLSIFHYQHYVFIAAVQARDSRQSRATPKVAKLLRFCDNDTRFISYSEVELQCRSEDNTNFPHMTAAYLLGDTLVGAFTASSTGTKSAVCFFSMQRLKLTFWYNIDRCRGGTDSIGLPHIGRDAKCINKSRIPLDEETCELGVGGSIEAVEIAVAEVDVKITSLSGVPDPRILLAGTDDGQILQFKSKSPAQLEEYDRRNVGDGRMGFNVQQLDVRQVNVFATLPKGIVSLPISSCHTISSCQECVTSPDPMCQWCPAAGKCMTSMHCPSSAASVCPVRNGPPSPASLSIDDLNRNISLPIKHLPQPHGFSYVCLFGTSSSVATWTEIGVSCALPSLRSSTDLPSSLTELLALSTSASSYRIVEYNFTLYNCGAFMTCSSCSASGTGCDWCIESHKCVSSGKCSTDKATECVHIKRSSQLMIPKGNSQEISFGVAHLDRLPKKESYSCRVVLNGTTVLARAKLSESSVKCEAMKLNYLDALPNVTAPLEFMQGTDVIDSTEVLIYSCSLLAADCSSCVYASATWGCSWCSGRCSHDCPQPPQDVICDRPQIVSFTPSSGPIEGGTKMTITGRDLGSTIDEVKDRVFVAGSRCPVIHYEISKKIVCRVEKGISSGPVRVTVGKTGSRTAESTLLYSFVETNVFSAYPPFAPVSGGTKITLYGQNLDVGSDVKVQIGKVPCSDVRRNSTSSLSCTVSRALAPSKIVEIIVSIDNAIMKVPGTFEFRPDPTVASVYPLVSFKSGGRLVSVEGTNFDAVLTARMFFVSSTSPPFEIVSKLSSCQIQNATFMFCLTPQLLSGPHARSSYSRFPLGFAMDNVTLVRNLGHRIQMRIVPDPEFAPFKGIRIHQGDQPLILDGSHLNEAAEPQDYKIFIGSERCYVTLVDTRQLVCSGPSVQPDATDERGEPIVGGLPLVSVTVGRLRTELGLIEYVDPIATLRLWVLVVTALAALCSLLVLLAFLWKKRRVERERDYRKIQMQMEHLESNVRKECKQAFAELQTSMESCGDDDYEGNDVTTIVEFVHRLLWDDSGWTHSPSLYASTLPVTLAQFDALLSCKQFVFSIVETAESESGMSPSERSMLSSLLIAVLLRNFQYCTDVVLSLLRAHIAKSVHAGCGDILFRKSDSVVEKMVSKWLAICLYDSISQYQAHKYSTLFKALKYQTERGPVDAVTGNARYTINEAKLLREIVDCTPVDCLVMTLDGCGPFTVRAIACDTISQLKQKILDHLYKRIPHSQRPTLASFDLELLCPTRGRLLLSDWSGPCPSTMKGPTKLNTLATYGISNQSRIAMIPAEKSSTGYRDSLADSGKSSWSSLDRSSPVYPPSRFCHLSSPSRTLTMEKRKKIDESIPKSIPEVYLTRLLTSKGTVQKYIEDFLESIMFLECSTYPPILKRVFDLLEEEATRNRVSDHRLIQQWKSNLYILRVWVHLIKNPKILLDVSESISQDGNLSVVAQTLMDCFSFSEQCLGAHSPSSRLLFAKEVARLRPLSTDLFRRIRRQPPVSDEIFIDSLNEVANSLRDCTRSTVALSELLTWVRGNGVRLIEVLAADDVCTSQRLPSRLSQVINLSLDPADHIYSTILDES</sequence>
<organism evidence="16 17">
    <name type="scientific">Haemonchus contortus</name>
    <name type="common">Barber pole worm</name>
    <dbReference type="NCBI Taxonomy" id="6289"/>
    <lineage>
        <taxon>Eukaryota</taxon>
        <taxon>Metazoa</taxon>
        <taxon>Ecdysozoa</taxon>
        <taxon>Nematoda</taxon>
        <taxon>Chromadorea</taxon>
        <taxon>Rhabditida</taxon>
        <taxon>Rhabditina</taxon>
        <taxon>Rhabditomorpha</taxon>
        <taxon>Strongyloidea</taxon>
        <taxon>Trichostrongylidae</taxon>
        <taxon>Haemonchus</taxon>
    </lineage>
</organism>
<dbReference type="InterPro" id="IPR002165">
    <property type="entry name" value="Plexin_repeat"/>
</dbReference>
<evidence type="ECO:0000256" key="3">
    <source>
        <dbReference type="ARBA" id="ARBA00022475"/>
    </source>
</evidence>
<feature type="chain" id="PRO_5029517947" evidence="14">
    <location>
        <begin position="25"/>
        <end position="1789"/>
    </location>
</feature>
<dbReference type="InterPro" id="IPR015943">
    <property type="entry name" value="WD40/YVTN_repeat-like_dom_sf"/>
</dbReference>
<evidence type="ECO:0000256" key="1">
    <source>
        <dbReference type="ARBA" id="ARBA00004251"/>
    </source>
</evidence>
<dbReference type="InterPro" id="IPR008936">
    <property type="entry name" value="Rho_GTPase_activation_prot"/>
</dbReference>
<keyword evidence="10" id="KW-1015">Disulfide bond</keyword>
<evidence type="ECO:0000313" key="17">
    <source>
        <dbReference type="WBParaSite" id="HCON_00104770-00001"/>
    </source>
</evidence>